<dbReference type="AlphaFoldDB" id="A0A6A9JU29"/>
<evidence type="ECO:0008006" key="2">
    <source>
        <dbReference type="Google" id="ProtNLM"/>
    </source>
</evidence>
<reference evidence="1" key="1">
    <citation type="submission" date="2019-11" db="EMBL/GenBank/DDBJ databases">
        <title>Genomes of ocular Pseudomonas aeruginosa isolates.</title>
        <authorList>
            <person name="Khan M."/>
            <person name="Rice S.A."/>
            <person name="Willcox M.D.P."/>
            <person name="Stapleton F."/>
        </authorList>
    </citation>
    <scope>NUCLEOTIDE SEQUENCE</scope>
    <source>
        <strain evidence="1">PA206</strain>
    </source>
</reference>
<sequence>MAWKKSKIPFIQGIYWLFFKGVIMQAIDKRELERVAGGGLTIGGVQAKPGMDFNGIISQNGGGVGIGIGGSAGKNGKGGNGIGINIRNRSFN</sequence>
<gene>
    <name evidence="1" type="ORF">GNQ20_00970</name>
</gene>
<dbReference type="RefSeq" id="WP_033978243.1">
    <property type="nucleotide sequence ID" value="NZ_CATOWM010000010.1"/>
</dbReference>
<protein>
    <recommendedName>
        <fullName evidence="2">Bacteriocin</fullName>
    </recommendedName>
</protein>
<accession>A0A6A9JU29</accession>
<evidence type="ECO:0000313" key="1">
    <source>
        <dbReference type="EMBL" id="MUI56381.1"/>
    </source>
</evidence>
<dbReference type="EMBL" id="WOAJ01000001">
    <property type="protein sequence ID" value="MUI56381.1"/>
    <property type="molecule type" value="Genomic_DNA"/>
</dbReference>
<comment type="caution">
    <text evidence="1">The sequence shown here is derived from an EMBL/GenBank/DDBJ whole genome shotgun (WGS) entry which is preliminary data.</text>
</comment>
<name>A0A6A9JU29_PSEAI</name>
<proteinExistence type="predicted"/>
<organism evidence="1">
    <name type="scientific">Pseudomonas aeruginosa</name>
    <dbReference type="NCBI Taxonomy" id="287"/>
    <lineage>
        <taxon>Bacteria</taxon>
        <taxon>Pseudomonadati</taxon>
        <taxon>Pseudomonadota</taxon>
        <taxon>Gammaproteobacteria</taxon>
        <taxon>Pseudomonadales</taxon>
        <taxon>Pseudomonadaceae</taxon>
        <taxon>Pseudomonas</taxon>
    </lineage>
</organism>